<comment type="similarity">
    <text evidence="5">Belongs to the peptidase M42 family.</text>
</comment>
<feature type="binding site" evidence="6">
    <location>
        <position position="353"/>
    </location>
    <ligand>
        <name>Zn(2+)</name>
        <dbReference type="ChEBI" id="CHEBI:29105"/>
        <label>2</label>
    </ligand>
</feature>
<evidence type="ECO:0000256" key="2">
    <source>
        <dbReference type="ARBA" id="ARBA00022723"/>
    </source>
</evidence>
<dbReference type="Pfam" id="PF01546">
    <property type="entry name" value="Peptidase_M20"/>
    <property type="match status" value="1"/>
</dbReference>
<comment type="cofactor">
    <cofactor evidence="1">
        <name>Zn(2+)</name>
        <dbReference type="ChEBI" id="CHEBI:29105"/>
    </cofactor>
</comment>
<dbReference type="Proteomes" id="UP000182517">
    <property type="component" value="Chromosome"/>
</dbReference>
<dbReference type="InterPro" id="IPR008007">
    <property type="entry name" value="Peptidase_M42"/>
</dbReference>
<reference evidence="8 9" key="1">
    <citation type="journal article" date="2017" name="Genome Announc.">
        <title>Complete Genome Sequences of Two Acetylene-Fermenting Pelobacter acetylenicus Strains.</title>
        <authorList>
            <person name="Sutton J.M."/>
            <person name="Baesman S.M."/>
            <person name="Fierst J.L."/>
            <person name="Poret-Peterson A.T."/>
            <person name="Oremland R.S."/>
            <person name="Dunlap D.S."/>
            <person name="Akob D.M."/>
        </authorList>
    </citation>
    <scope>NUCLEOTIDE SEQUENCE [LARGE SCALE GENOMIC DNA]</scope>
    <source>
        <strain evidence="8 9">SFB93</strain>
    </source>
</reference>
<gene>
    <name evidence="8" type="ORF">A7E78_13465</name>
</gene>
<dbReference type="AlphaFoldDB" id="A0A1L3GS53"/>
<dbReference type="PIRSF" id="PIRSF001123">
    <property type="entry name" value="PepA_GA"/>
    <property type="match status" value="1"/>
</dbReference>
<dbReference type="NCBIfam" id="TIGR01883">
    <property type="entry name" value="PepT-like"/>
    <property type="match status" value="1"/>
</dbReference>
<dbReference type="STRING" id="1842532.A7E78_13465"/>
<sequence length="378" mass="39610">MVNQQRIAAEFSRLAGISSPAFGEGEISRYLIKRLQELGATVVMDDAGEKIGSESGNLVATFPANGKDSEPLLVSVHMDTVGPAEGVQPVLNDGVFTSAGETILGADDKAGITEIIEALEVVREQNIPHGPVELVVAVCEEVGLLGVKHLDCSLVKSRRGVALDTSGTDWLINTAPGANKMRFEIVGRESHAGIAPEQGISAIAVAAKGVAAMRLGRIDHETTANIGTFNGGEATNIIPRKVVLEGEARSHDETKLAAQTEHMIACLEDAAREASCVIDGEQVDVTVSREVTADYPRMAVATDASIVQLAQQAAAGLDRTLEVRDGGGGSDANILNSYGIETVILGTGMCKVHSVDESVSVADMARVAELLVEIIRLA</sequence>
<comment type="cofactor">
    <cofactor evidence="6">
        <name>a divalent metal cation</name>
        <dbReference type="ChEBI" id="CHEBI:60240"/>
    </cofactor>
    <text evidence="6">Binds 2 divalent metal cations per subunit.</text>
</comment>
<dbReference type="EMBL" id="CP015519">
    <property type="protein sequence ID" value="APG28751.1"/>
    <property type="molecule type" value="Genomic_DNA"/>
</dbReference>
<evidence type="ECO:0000313" key="9">
    <source>
        <dbReference type="Proteomes" id="UP000182517"/>
    </source>
</evidence>
<keyword evidence="4" id="KW-0862">Zinc</keyword>
<evidence type="ECO:0000256" key="5">
    <source>
        <dbReference type="PIRNR" id="PIRNR001123"/>
    </source>
</evidence>
<evidence type="ECO:0000256" key="1">
    <source>
        <dbReference type="ARBA" id="ARBA00001947"/>
    </source>
</evidence>
<evidence type="ECO:0000256" key="6">
    <source>
        <dbReference type="PIRSR" id="PIRSR001123-2"/>
    </source>
</evidence>
<keyword evidence="3" id="KW-0378">Hydrolase</keyword>
<dbReference type="SUPFAM" id="SSF55031">
    <property type="entry name" value="Bacterial exopeptidase dimerisation domain"/>
    <property type="match status" value="1"/>
</dbReference>
<dbReference type="GO" id="GO:0004177">
    <property type="term" value="F:aminopeptidase activity"/>
    <property type="evidence" value="ECO:0007669"/>
    <property type="project" value="UniProtKB-UniRule"/>
</dbReference>
<dbReference type="PANTHER" id="PTHR42994">
    <property type="entry name" value="PEPTIDASE T"/>
    <property type="match status" value="1"/>
</dbReference>
<dbReference type="KEGG" id="pef:A7E78_13465"/>
<dbReference type="InterPro" id="IPR011650">
    <property type="entry name" value="Peptidase_M20_dimer"/>
</dbReference>
<proteinExistence type="inferred from homology"/>
<dbReference type="SUPFAM" id="SSF53187">
    <property type="entry name" value="Zn-dependent exopeptidases"/>
    <property type="match status" value="1"/>
</dbReference>
<dbReference type="InterPro" id="IPR002933">
    <property type="entry name" value="Peptidase_M20"/>
</dbReference>
<dbReference type="GO" id="GO:0046872">
    <property type="term" value="F:metal ion binding"/>
    <property type="evidence" value="ECO:0007669"/>
    <property type="project" value="UniProtKB-UniRule"/>
</dbReference>
<dbReference type="Gene3D" id="3.30.70.360">
    <property type="match status" value="1"/>
</dbReference>
<organism evidence="8 9">
    <name type="scientific">Syntrophotalea acetylenivorans</name>
    <dbReference type="NCBI Taxonomy" id="1842532"/>
    <lineage>
        <taxon>Bacteria</taxon>
        <taxon>Pseudomonadati</taxon>
        <taxon>Thermodesulfobacteriota</taxon>
        <taxon>Desulfuromonadia</taxon>
        <taxon>Desulfuromonadales</taxon>
        <taxon>Syntrophotaleaceae</taxon>
        <taxon>Syntrophotalea</taxon>
    </lineage>
</organism>
<dbReference type="Pfam" id="PF07687">
    <property type="entry name" value="M20_dimer"/>
    <property type="match status" value="1"/>
</dbReference>
<dbReference type="PANTHER" id="PTHR42994:SF2">
    <property type="entry name" value="PEPTIDASE"/>
    <property type="match status" value="1"/>
</dbReference>
<evidence type="ECO:0000259" key="7">
    <source>
        <dbReference type="Pfam" id="PF07687"/>
    </source>
</evidence>
<keyword evidence="2 6" id="KW-0479">Metal-binding</keyword>
<evidence type="ECO:0000313" key="8">
    <source>
        <dbReference type="EMBL" id="APG28751.1"/>
    </source>
</evidence>
<keyword evidence="9" id="KW-1185">Reference proteome</keyword>
<dbReference type="InterPro" id="IPR010162">
    <property type="entry name" value="PepT-like"/>
</dbReference>
<dbReference type="Gene3D" id="3.40.630.10">
    <property type="entry name" value="Zn peptidases"/>
    <property type="match status" value="1"/>
</dbReference>
<dbReference type="RefSeq" id="WP_072284775.1">
    <property type="nucleotide sequence ID" value="NZ_CP015519.1"/>
</dbReference>
<name>A0A1L3GS53_9BACT</name>
<dbReference type="OrthoDB" id="9809784at2"/>
<evidence type="ECO:0000256" key="4">
    <source>
        <dbReference type="ARBA" id="ARBA00022833"/>
    </source>
</evidence>
<dbReference type="InterPro" id="IPR036264">
    <property type="entry name" value="Bact_exopeptidase_dim_dom"/>
</dbReference>
<feature type="domain" description="Peptidase M20 dimerisation" evidence="7">
    <location>
        <begin position="177"/>
        <end position="273"/>
    </location>
</feature>
<accession>A0A1L3GS53</accession>
<protein>
    <submittedName>
        <fullName evidence="8">Peptidase M20</fullName>
    </submittedName>
</protein>
<evidence type="ECO:0000256" key="3">
    <source>
        <dbReference type="ARBA" id="ARBA00022801"/>
    </source>
</evidence>